<accession>A0ACB8ULE6</accession>
<evidence type="ECO:0000313" key="1">
    <source>
        <dbReference type="EMBL" id="KAI0095208.1"/>
    </source>
</evidence>
<dbReference type="Proteomes" id="UP001055072">
    <property type="component" value="Unassembled WGS sequence"/>
</dbReference>
<dbReference type="EMBL" id="MU274900">
    <property type="protein sequence ID" value="KAI0095208.1"/>
    <property type="molecule type" value="Genomic_DNA"/>
</dbReference>
<comment type="caution">
    <text evidence="1">The sequence shown here is derived from an EMBL/GenBank/DDBJ whole genome shotgun (WGS) entry which is preliminary data.</text>
</comment>
<protein>
    <submittedName>
        <fullName evidence="1">Uncharacterized protein</fullName>
    </submittedName>
</protein>
<gene>
    <name evidence="1" type="ORF">BDY19DRAFT_880245</name>
</gene>
<reference evidence="1" key="1">
    <citation type="journal article" date="2021" name="Environ. Microbiol.">
        <title>Gene family expansions and transcriptome signatures uncover fungal adaptations to wood decay.</title>
        <authorList>
            <person name="Hage H."/>
            <person name="Miyauchi S."/>
            <person name="Viragh M."/>
            <person name="Drula E."/>
            <person name="Min B."/>
            <person name="Chaduli D."/>
            <person name="Navarro D."/>
            <person name="Favel A."/>
            <person name="Norest M."/>
            <person name="Lesage-Meessen L."/>
            <person name="Balint B."/>
            <person name="Merenyi Z."/>
            <person name="de Eugenio L."/>
            <person name="Morin E."/>
            <person name="Martinez A.T."/>
            <person name="Baldrian P."/>
            <person name="Stursova M."/>
            <person name="Martinez M.J."/>
            <person name="Novotny C."/>
            <person name="Magnuson J.K."/>
            <person name="Spatafora J.W."/>
            <person name="Maurice S."/>
            <person name="Pangilinan J."/>
            <person name="Andreopoulos W."/>
            <person name="LaButti K."/>
            <person name="Hundley H."/>
            <person name="Na H."/>
            <person name="Kuo A."/>
            <person name="Barry K."/>
            <person name="Lipzen A."/>
            <person name="Henrissat B."/>
            <person name="Riley R."/>
            <person name="Ahrendt S."/>
            <person name="Nagy L.G."/>
            <person name="Grigoriev I.V."/>
            <person name="Martin F."/>
            <person name="Rosso M.N."/>
        </authorList>
    </citation>
    <scope>NUCLEOTIDE SEQUENCE</scope>
    <source>
        <strain evidence="1">CBS 384.51</strain>
    </source>
</reference>
<organism evidence="1 2">
    <name type="scientific">Irpex rosettiformis</name>
    <dbReference type="NCBI Taxonomy" id="378272"/>
    <lineage>
        <taxon>Eukaryota</taxon>
        <taxon>Fungi</taxon>
        <taxon>Dikarya</taxon>
        <taxon>Basidiomycota</taxon>
        <taxon>Agaricomycotina</taxon>
        <taxon>Agaricomycetes</taxon>
        <taxon>Polyporales</taxon>
        <taxon>Irpicaceae</taxon>
        <taxon>Irpex</taxon>
    </lineage>
</organism>
<name>A0ACB8ULE6_9APHY</name>
<sequence>MVTTRRQEAAATAAPHERQTESKSKITPKRRPGRKTAAKEEKEEKLEEGSRREIEGQDSARSGGGGGGENKHEDVEEEPPTKKVKIDENQSEVNDEAKGEHDHPAEHIYQEETIERGHIYFFYRPKVELEEVNSIEDVQRFHILLVPRPPEFSVDASSAVSGKTSGKDTDEDQEMTVIEEGADAVPAPPITGVKKKPFRLISVGKKGLPDPDAGGGGGGGGKKAVFWATVITVGEDLKKLEDELGAREYETKTKGTRHQGAARIAARGAYAIVNSVGKTPSSRETHLGYHISHPTPDNLGEVQEALGIHQASSFVLQIKNPDAPNTGLANIGLPKGKRAEFPEHIMKEVFGKGGGRGRESYGLRFASVERREMLDVEGAELLFIAARSGEEGLETSLGEGRGNALTEAEKADGTHSIASVLKELAMDAEKIPASPLEGEWE</sequence>
<evidence type="ECO:0000313" key="2">
    <source>
        <dbReference type="Proteomes" id="UP001055072"/>
    </source>
</evidence>
<keyword evidence="2" id="KW-1185">Reference proteome</keyword>
<proteinExistence type="predicted"/>